<evidence type="ECO:0000313" key="9">
    <source>
        <dbReference type="Proteomes" id="UP000827406"/>
    </source>
</evidence>
<dbReference type="Pfam" id="PF07460">
    <property type="entry name" value="NUMOD3"/>
    <property type="match status" value="1"/>
</dbReference>
<dbReference type="InterPro" id="IPR010896">
    <property type="entry name" value="NUMOD1"/>
</dbReference>
<proteinExistence type="predicted"/>
<dbReference type="GO" id="GO:0004519">
    <property type="term" value="F:endonuclease activity"/>
    <property type="evidence" value="ECO:0007669"/>
    <property type="project" value="UniProtKB-KW"/>
</dbReference>
<evidence type="ECO:0000259" key="7">
    <source>
        <dbReference type="SMART" id="SM00465"/>
    </source>
</evidence>
<keyword evidence="5" id="KW-0378">Hydrolase</keyword>
<dbReference type="SUPFAM" id="SSF64496">
    <property type="entry name" value="DNA-binding domain of intron-encoded endonucleases"/>
    <property type="match status" value="1"/>
</dbReference>
<name>A0AAE7RU70_9CAUD</name>
<gene>
    <name evidence="8" type="primary">gp_16135</name>
</gene>
<dbReference type="Proteomes" id="UP000827406">
    <property type="component" value="Segment"/>
</dbReference>
<dbReference type="EMBL" id="MZ130478">
    <property type="protein sequence ID" value="QWM89451.1"/>
    <property type="molecule type" value="Genomic_DNA"/>
</dbReference>
<dbReference type="SMART" id="SM00465">
    <property type="entry name" value="GIYc"/>
    <property type="match status" value="1"/>
</dbReference>
<dbReference type="SUPFAM" id="SSF82771">
    <property type="entry name" value="GIY-YIG endonuclease"/>
    <property type="match status" value="1"/>
</dbReference>
<dbReference type="GO" id="GO:0016787">
    <property type="term" value="F:hydrolase activity"/>
    <property type="evidence" value="ECO:0007669"/>
    <property type="project" value="UniProtKB-KW"/>
</dbReference>
<evidence type="ECO:0000256" key="4">
    <source>
        <dbReference type="ARBA" id="ARBA00022759"/>
    </source>
</evidence>
<accession>A0AAE7RU70</accession>
<evidence type="ECO:0000256" key="5">
    <source>
        <dbReference type="ARBA" id="ARBA00022801"/>
    </source>
</evidence>
<dbReference type="NCBIfam" id="TIGR01453">
    <property type="entry name" value="grpIintron_endo"/>
    <property type="match status" value="1"/>
</dbReference>
<dbReference type="InterPro" id="IPR003647">
    <property type="entry name" value="Intron_nuc_1_rpt"/>
</dbReference>
<dbReference type="Pfam" id="PF01541">
    <property type="entry name" value="GIY-YIG"/>
    <property type="match status" value="1"/>
</dbReference>
<dbReference type="InterPro" id="IPR036388">
    <property type="entry name" value="WH-like_DNA-bd_sf"/>
</dbReference>
<evidence type="ECO:0000256" key="3">
    <source>
        <dbReference type="ARBA" id="ARBA00022722"/>
    </source>
</evidence>
<dbReference type="GeneID" id="75691850"/>
<feature type="domain" description="GIY-YIG" evidence="7">
    <location>
        <begin position="5"/>
        <end position="93"/>
    </location>
</feature>
<dbReference type="InterPro" id="IPR006350">
    <property type="entry name" value="Intron_endoG1"/>
</dbReference>
<comment type="cofactor">
    <cofactor evidence="1">
        <name>Mg(2+)</name>
        <dbReference type="ChEBI" id="CHEBI:18420"/>
    </cofactor>
</comment>
<keyword evidence="6" id="KW-0460">Magnesium</keyword>
<evidence type="ECO:0000256" key="6">
    <source>
        <dbReference type="ARBA" id="ARBA00022842"/>
    </source>
</evidence>
<evidence type="ECO:0000313" key="8">
    <source>
        <dbReference type="EMBL" id="QWM89451.1"/>
    </source>
</evidence>
<keyword evidence="9" id="KW-1185">Reference proteome</keyword>
<dbReference type="Gene3D" id="3.40.1440.10">
    <property type="entry name" value="GIY-YIG endonuclease"/>
    <property type="match status" value="1"/>
</dbReference>
<evidence type="ECO:0000256" key="1">
    <source>
        <dbReference type="ARBA" id="ARBA00001946"/>
    </source>
</evidence>
<evidence type="ECO:0000256" key="2">
    <source>
        <dbReference type="ARBA" id="ARBA00010045"/>
    </source>
</evidence>
<keyword evidence="3" id="KW-0540">Nuclease</keyword>
<dbReference type="InterPro" id="IPR003611">
    <property type="entry name" value="NUMOD3"/>
</dbReference>
<comment type="similarity">
    <text evidence="2">To endonucleases of group I introns of fungi and phage.</text>
</comment>
<protein>
    <submittedName>
        <fullName evidence="8">Endonuclease</fullName>
    </submittedName>
</protein>
<dbReference type="RefSeq" id="YP_010359023.1">
    <property type="nucleotide sequence ID" value="NC_062768.1"/>
</dbReference>
<dbReference type="SMART" id="SM00497">
    <property type="entry name" value="IENR1"/>
    <property type="match status" value="1"/>
</dbReference>
<dbReference type="InterPro" id="IPR000305">
    <property type="entry name" value="GIY-YIG_endonuc"/>
</dbReference>
<dbReference type="GO" id="GO:0003677">
    <property type="term" value="F:DNA binding"/>
    <property type="evidence" value="ECO:0007669"/>
    <property type="project" value="InterPro"/>
</dbReference>
<dbReference type="Pfam" id="PF07453">
    <property type="entry name" value="NUMOD1"/>
    <property type="match status" value="1"/>
</dbReference>
<dbReference type="Gene3D" id="1.10.10.10">
    <property type="entry name" value="Winged helix-like DNA-binding domain superfamily/Winged helix DNA-binding domain"/>
    <property type="match status" value="1"/>
</dbReference>
<dbReference type="InterPro" id="IPR035901">
    <property type="entry name" value="GIY-YIG_endonuc_sf"/>
</dbReference>
<keyword evidence="4 8" id="KW-0255">Endonuclease</keyword>
<organism evidence="8 9">
    <name type="scientific">uncultured phage cr151_1</name>
    <dbReference type="NCBI Taxonomy" id="2986406"/>
    <lineage>
        <taxon>Viruses</taxon>
        <taxon>Duplodnaviria</taxon>
        <taxon>Heunggongvirae</taxon>
        <taxon>Uroviricota</taxon>
        <taxon>Caudoviricetes</taxon>
        <taxon>Crassvirales</taxon>
        <taxon>Steigviridae</taxon>
        <taxon>Asinivirinae</taxon>
        <taxon>Kolpuevirus</taxon>
        <taxon>Kolpuevirus coli</taxon>
    </lineage>
</organism>
<reference evidence="8 9" key="1">
    <citation type="submission" date="2021-04" db="EMBL/GenBank/DDBJ databases">
        <authorList>
            <person name="Shkoporov A.N."/>
            <person name="Stockdale S.R."/>
            <person name="Guerin E."/>
            <person name="Ross R.P."/>
            <person name="Hill C."/>
        </authorList>
    </citation>
    <scope>NUCLEOTIDE SEQUENCE [LARGE SCALE GENOMIC DNA]</scope>
    <source>
        <strain evidence="9">cr151_1</strain>
    </source>
</reference>
<dbReference type="KEGG" id="vg:75691850"/>
<sequence>MEEEKYIVYLHVNKINGKIYVGITHYTNPELRWRCGYKNNPHFTAAISKYSWSNFEHIILFKDLPKEVACREEQLLIKRYRKKGKCYNISDGGEATTQTKSIRDKISKALKGKPKSEEHKRKCSIAALGKHWSKNKEAVLQSVSTRKAKGGYKTPTWLGKYDKSGSNNPFYGKKHSEDSLAKKYKAVLQLDIHNKYIQEYKSIKEAADTVGISKTHLVAALKGRSKTAAGFIWKYKEDNI</sequence>